<dbReference type="InterPro" id="IPR026960">
    <property type="entry name" value="RVT-Znf"/>
</dbReference>
<gene>
    <name evidence="2" type="ORF">Taro_031838</name>
</gene>
<evidence type="ECO:0000259" key="1">
    <source>
        <dbReference type="Pfam" id="PF13966"/>
    </source>
</evidence>
<dbReference type="AlphaFoldDB" id="A0A843VJU3"/>
<feature type="domain" description="Reverse transcriptase zinc-binding" evidence="1">
    <location>
        <begin position="274"/>
        <end position="359"/>
    </location>
</feature>
<organism evidence="2 3">
    <name type="scientific">Colocasia esculenta</name>
    <name type="common">Wild taro</name>
    <name type="synonym">Arum esculentum</name>
    <dbReference type="NCBI Taxonomy" id="4460"/>
    <lineage>
        <taxon>Eukaryota</taxon>
        <taxon>Viridiplantae</taxon>
        <taxon>Streptophyta</taxon>
        <taxon>Embryophyta</taxon>
        <taxon>Tracheophyta</taxon>
        <taxon>Spermatophyta</taxon>
        <taxon>Magnoliopsida</taxon>
        <taxon>Liliopsida</taxon>
        <taxon>Araceae</taxon>
        <taxon>Aroideae</taxon>
        <taxon>Colocasieae</taxon>
        <taxon>Colocasia</taxon>
    </lineage>
</organism>
<name>A0A843VJU3_COLES</name>
<dbReference type="OrthoDB" id="689430at2759"/>
<dbReference type="PANTHER" id="PTHR33116:SF80">
    <property type="entry name" value="REVERSE TRANSCRIPTASE ZINC-BINDING DOMAIN-CONTAINING PROTEIN"/>
    <property type="match status" value="1"/>
</dbReference>
<evidence type="ECO:0000313" key="3">
    <source>
        <dbReference type="Proteomes" id="UP000652761"/>
    </source>
</evidence>
<protein>
    <recommendedName>
        <fullName evidence="1">Reverse transcriptase zinc-binding domain-containing protein</fullName>
    </recommendedName>
</protein>
<comment type="caution">
    <text evidence="2">The sequence shown here is derived from an EMBL/GenBank/DDBJ whole genome shotgun (WGS) entry which is preliminary data.</text>
</comment>
<sequence length="390" mass="44149">MLSPKAPASTATKIKEVTGFSRQPDTLIYLGVPLKVGRLSSVDYSYLIDKVNGKFLAWKSKLLSQAGRITLINSVISSLPIYITTASYIPKSIISYIERASAVFFLDGANGSHRRHWVAWPLIQKSVTKGGLGVRSLWHVQITLAIKQLWTLTQSSSIWATYARRRYSLHHVSSIPGIPKVIYMQDMEVLKDNTRWVHGNGRSIRILHDTWIGETPLRDLIHTNNMEEETSLSDVVSDISHPLRSSIPQYLMEGLELSSEEDKCIWAASNNGTFSTKSVYNLIRPKGVHRPALSNLWHNSFYRRASLFSWKILHRAVPVDARISKIGIPMVSCCSCCHLHASEDLDHLFINSDLAISLWHWIYPLVSPKVTLHSHITARLWSFLQDSNTR</sequence>
<evidence type="ECO:0000313" key="2">
    <source>
        <dbReference type="EMBL" id="MQL99122.1"/>
    </source>
</evidence>
<keyword evidence="3" id="KW-1185">Reference proteome</keyword>
<dbReference type="EMBL" id="NMUH01002299">
    <property type="protein sequence ID" value="MQL99122.1"/>
    <property type="molecule type" value="Genomic_DNA"/>
</dbReference>
<dbReference type="Pfam" id="PF13966">
    <property type="entry name" value="zf-RVT"/>
    <property type="match status" value="1"/>
</dbReference>
<reference evidence="2" key="1">
    <citation type="submission" date="2017-07" db="EMBL/GenBank/DDBJ databases">
        <title>Taro Niue Genome Assembly and Annotation.</title>
        <authorList>
            <person name="Atibalentja N."/>
            <person name="Keating K."/>
            <person name="Fields C.J."/>
        </authorList>
    </citation>
    <scope>NUCLEOTIDE SEQUENCE</scope>
    <source>
        <strain evidence="2">Niue_2</strain>
        <tissue evidence="2">Leaf</tissue>
    </source>
</reference>
<accession>A0A843VJU3</accession>
<proteinExistence type="predicted"/>
<dbReference type="Proteomes" id="UP000652761">
    <property type="component" value="Unassembled WGS sequence"/>
</dbReference>
<dbReference type="PANTHER" id="PTHR33116">
    <property type="entry name" value="REVERSE TRANSCRIPTASE ZINC-BINDING DOMAIN-CONTAINING PROTEIN-RELATED-RELATED"/>
    <property type="match status" value="1"/>
</dbReference>